<name>A0A2G9C288_9BURK</name>
<sequence length="393" mass="42407">MTAQTPRNFAIDCLRGVAILLVVVHHLALPFRLPLAPSIAGTWLPKRLTDAISFNGYEAVFIFFVISGFLITTRLLARGGDLRRIDLRAFYRARATRILPLLGVMLALLSGLALLGVPGFAPGERQSLAGLLGSALSFTFNWYEGRTGWAPAAWDVLWSLSIEEVFYVGFPLLCLALPRPLLVAALLALALALVPLRSLVPPSDEVWWEKAYLPGMSAIAWGVLAALLARRWRPGAREASLLAVLGGVGLLLVIGWGELVHRHLFKGGMYVLCVGTAALLIAAVAHPPAPRRGWRWLARMGELSYELYLSHMLVVLGTVALYRAAMGASQAWTFLVYPPAVVLCVVLAGVLEKTVSAPLLRRWRSHSTSARPPSTDIAQLAGSGAGEGSADKA</sequence>
<evidence type="ECO:0000256" key="2">
    <source>
        <dbReference type="SAM" id="Phobius"/>
    </source>
</evidence>
<evidence type="ECO:0000256" key="1">
    <source>
        <dbReference type="SAM" id="MobiDB-lite"/>
    </source>
</evidence>
<dbReference type="GO" id="GO:0016747">
    <property type="term" value="F:acyltransferase activity, transferring groups other than amino-acyl groups"/>
    <property type="evidence" value="ECO:0007669"/>
    <property type="project" value="InterPro"/>
</dbReference>
<gene>
    <name evidence="4" type="ORF">CS062_24455</name>
</gene>
<dbReference type="InterPro" id="IPR050879">
    <property type="entry name" value="Acyltransferase_3"/>
</dbReference>
<dbReference type="GO" id="GO:0016020">
    <property type="term" value="C:membrane"/>
    <property type="evidence" value="ECO:0007669"/>
    <property type="project" value="TreeGrafter"/>
</dbReference>
<feature type="transmembrane region" description="Helical" evidence="2">
    <location>
        <begin position="307"/>
        <end position="325"/>
    </location>
</feature>
<dbReference type="Proteomes" id="UP000231501">
    <property type="component" value="Unassembled WGS sequence"/>
</dbReference>
<reference evidence="4 5" key="1">
    <citation type="submission" date="2017-11" db="EMBL/GenBank/DDBJ databases">
        <title>Draft genome sequence of Mitsuaria sp. HWN-4.</title>
        <authorList>
            <person name="Gundlapally S.R."/>
        </authorList>
    </citation>
    <scope>NUCLEOTIDE SEQUENCE [LARGE SCALE GENOMIC DNA]</scope>
    <source>
        <strain evidence="4 5">HWN-4</strain>
    </source>
</reference>
<keyword evidence="2" id="KW-1133">Transmembrane helix</keyword>
<feature type="transmembrane region" description="Helical" evidence="2">
    <location>
        <begin position="98"/>
        <end position="121"/>
    </location>
</feature>
<feature type="transmembrane region" description="Helical" evidence="2">
    <location>
        <begin position="12"/>
        <end position="31"/>
    </location>
</feature>
<comment type="caution">
    <text evidence="4">The sequence shown here is derived from an EMBL/GenBank/DDBJ whole genome shotgun (WGS) entry which is preliminary data.</text>
</comment>
<dbReference type="AlphaFoldDB" id="A0A2G9C288"/>
<dbReference type="PANTHER" id="PTHR23028:SF53">
    <property type="entry name" value="ACYL_TRANSF_3 DOMAIN-CONTAINING PROTEIN"/>
    <property type="match status" value="1"/>
</dbReference>
<evidence type="ECO:0000259" key="3">
    <source>
        <dbReference type="Pfam" id="PF01757"/>
    </source>
</evidence>
<dbReference type="OrthoDB" id="9814807at2"/>
<dbReference type="GO" id="GO:0009103">
    <property type="term" value="P:lipopolysaccharide biosynthetic process"/>
    <property type="evidence" value="ECO:0007669"/>
    <property type="project" value="TreeGrafter"/>
</dbReference>
<feature type="region of interest" description="Disordered" evidence="1">
    <location>
        <begin position="366"/>
        <end position="393"/>
    </location>
</feature>
<keyword evidence="4" id="KW-0808">Transferase</keyword>
<dbReference type="Pfam" id="PF01757">
    <property type="entry name" value="Acyl_transf_3"/>
    <property type="match status" value="1"/>
</dbReference>
<dbReference type="InterPro" id="IPR002656">
    <property type="entry name" value="Acyl_transf_3_dom"/>
</dbReference>
<dbReference type="EMBL" id="PEOG01000125">
    <property type="protein sequence ID" value="PIM50540.1"/>
    <property type="molecule type" value="Genomic_DNA"/>
</dbReference>
<protein>
    <submittedName>
        <fullName evidence="4">Acyltransferase</fullName>
    </submittedName>
</protein>
<proteinExistence type="predicted"/>
<keyword evidence="4" id="KW-0012">Acyltransferase</keyword>
<feature type="transmembrane region" description="Helical" evidence="2">
    <location>
        <begin position="331"/>
        <end position="351"/>
    </location>
</feature>
<dbReference type="RefSeq" id="WP_099864450.1">
    <property type="nucleotide sequence ID" value="NZ_PEOG01000125.1"/>
</dbReference>
<feature type="domain" description="Acyltransferase 3" evidence="3">
    <location>
        <begin position="10"/>
        <end position="348"/>
    </location>
</feature>
<organism evidence="4 5">
    <name type="scientific">Roseateles chitinivorans</name>
    <dbReference type="NCBI Taxonomy" id="2917965"/>
    <lineage>
        <taxon>Bacteria</taxon>
        <taxon>Pseudomonadati</taxon>
        <taxon>Pseudomonadota</taxon>
        <taxon>Betaproteobacteria</taxon>
        <taxon>Burkholderiales</taxon>
        <taxon>Sphaerotilaceae</taxon>
        <taxon>Roseateles</taxon>
    </lineage>
</organism>
<evidence type="ECO:0000313" key="4">
    <source>
        <dbReference type="EMBL" id="PIM50540.1"/>
    </source>
</evidence>
<keyword evidence="5" id="KW-1185">Reference proteome</keyword>
<accession>A0A2G9C288</accession>
<keyword evidence="2" id="KW-0812">Transmembrane</keyword>
<feature type="transmembrane region" description="Helical" evidence="2">
    <location>
        <begin position="267"/>
        <end position="286"/>
    </location>
</feature>
<dbReference type="PANTHER" id="PTHR23028">
    <property type="entry name" value="ACETYLTRANSFERASE"/>
    <property type="match status" value="1"/>
</dbReference>
<feature type="transmembrane region" description="Helical" evidence="2">
    <location>
        <begin position="211"/>
        <end position="229"/>
    </location>
</feature>
<feature type="transmembrane region" description="Helical" evidence="2">
    <location>
        <begin position="51"/>
        <end position="77"/>
    </location>
</feature>
<keyword evidence="2" id="KW-0472">Membrane</keyword>
<feature type="transmembrane region" description="Helical" evidence="2">
    <location>
        <begin position="241"/>
        <end position="261"/>
    </location>
</feature>
<evidence type="ECO:0000313" key="5">
    <source>
        <dbReference type="Proteomes" id="UP000231501"/>
    </source>
</evidence>